<dbReference type="Gene3D" id="3.40.50.2300">
    <property type="match status" value="1"/>
</dbReference>
<evidence type="ECO:0000256" key="3">
    <source>
        <dbReference type="ARBA" id="ARBA00022553"/>
    </source>
</evidence>
<dbReference type="InterPro" id="IPR036097">
    <property type="entry name" value="HisK_dim/P_sf"/>
</dbReference>
<dbReference type="GO" id="GO:0000155">
    <property type="term" value="F:phosphorelay sensor kinase activity"/>
    <property type="evidence" value="ECO:0007669"/>
    <property type="project" value="InterPro"/>
</dbReference>
<dbReference type="SMART" id="SM00448">
    <property type="entry name" value="REC"/>
    <property type="match status" value="1"/>
</dbReference>
<dbReference type="InterPro" id="IPR003661">
    <property type="entry name" value="HisK_dim/P_dom"/>
</dbReference>
<keyword evidence="10" id="KW-1185">Reference proteome</keyword>
<dbReference type="PRINTS" id="PR00344">
    <property type="entry name" value="BCTRLSENSOR"/>
</dbReference>
<evidence type="ECO:0000313" key="10">
    <source>
        <dbReference type="Proteomes" id="UP000527143"/>
    </source>
</evidence>
<evidence type="ECO:0000256" key="4">
    <source>
        <dbReference type="PROSITE-ProRule" id="PRU00169"/>
    </source>
</evidence>
<dbReference type="CDD" id="cd00130">
    <property type="entry name" value="PAS"/>
    <property type="match status" value="2"/>
</dbReference>
<dbReference type="InterPro" id="IPR005467">
    <property type="entry name" value="His_kinase_dom"/>
</dbReference>
<evidence type="ECO:0000259" key="7">
    <source>
        <dbReference type="PROSITE" id="PS50112"/>
    </source>
</evidence>
<dbReference type="Proteomes" id="UP000527143">
    <property type="component" value="Unassembled WGS sequence"/>
</dbReference>
<dbReference type="InterPro" id="IPR035965">
    <property type="entry name" value="PAS-like_dom_sf"/>
</dbReference>
<dbReference type="InterPro" id="IPR003594">
    <property type="entry name" value="HATPase_dom"/>
</dbReference>
<dbReference type="SMART" id="SM00091">
    <property type="entry name" value="PAS"/>
    <property type="match status" value="1"/>
</dbReference>
<dbReference type="Gene3D" id="3.30.565.10">
    <property type="entry name" value="Histidine kinase-like ATPase, C-terminal domain"/>
    <property type="match status" value="1"/>
</dbReference>
<evidence type="ECO:0000259" key="6">
    <source>
        <dbReference type="PROSITE" id="PS50110"/>
    </source>
</evidence>
<dbReference type="RefSeq" id="WP_221239310.1">
    <property type="nucleotide sequence ID" value="NZ_JACIJF010000002.1"/>
</dbReference>
<accession>A0A840YKV0</accession>
<feature type="modified residue" description="4-aspartylphosphate" evidence="4">
    <location>
        <position position="745"/>
    </location>
</feature>
<dbReference type="PANTHER" id="PTHR43065:SF49">
    <property type="entry name" value="HISTIDINE KINASE"/>
    <property type="match status" value="1"/>
</dbReference>
<organism evidence="9 10">
    <name type="scientific">Sphingomonas xinjiangensis</name>
    <dbReference type="NCBI Taxonomy" id="643568"/>
    <lineage>
        <taxon>Bacteria</taxon>
        <taxon>Pseudomonadati</taxon>
        <taxon>Pseudomonadota</taxon>
        <taxon>Alphaproteobacteria</taxon>
        <taxon>Sphingomonadales</taxon>
        <taxon>Sphingomonadaceae</taxon>
        <taxon>Sphingomonas</taxon>
    </lineage>
</organism>
<feature type="domain" description="Histidine kinase" evidence="5">
    <location>
        <begin position="452"/>
        <end position="673"/>
    </location>
</feature>
<dbReference type="SMART" id="SM00388">
    <property type="entry name" value="HisKA"/>
    <property type="match status" value="1"/>
</dbReference>
<evidence type="ECO:0000256" key="1">
    <source>
        <dbReference type="ARBA" id="ARBA00000085"/>
    </source>
</evidence>
<dbReference type="Gene3D" id="1.10.287.130">
    <property type="match status" value="1"/>
</dbReference>
<evidence type="ECO:0000259" key="8">
    <source>
        <dbReference type="PROSITE" id="PS50113"/>
    </source>
</evidence>
<evidence type="ECO:0000259" key="5">
    <source>
        <dbReference type="PROSITE" id="PS50109"/>
    </source>
</evidence>
<feature type="domain" description="PAS" evidence="7">
    <location>
        <begin position="314"/>
        <end position="384"/>
    </location>
</feature>
<feature type="domain" description="PAC" evidence="8">
    <location>
        <begin position="250"/>
        <end position="302"/>
    </location>
</feature>
<dbReference type="PROSITE" id="PS50113">
    <property type="entry name" value="PAC"/>
    <property type="match status" value="1"/>
</dbReference>
<dbReference type="SMART" id="SM00387">
    <property type="entry name" value="HATPase_c"/>
    <property type="match status" value="1"/>
</dbReference>
<dbReference type="CDD" id="cd00082">
    <property type="entry name" value="HisKA"/>
    <property type="match status" value="1"/>
</dbReference>
<evidence type="ECO:0000256" key="2">
    <source>
        <dbReference type="ARBA" id="ARBA00012438"/>
    </source>
</evidence>
<dbReference type="AlphaFoldDB" id="A0A840YKV0"/>
<dbReference type="InterPro" id="IPR004358">
    <property type="entry name" value="Sig_transdc_His_kin-like_C"/>
</dbReference>
<dbReference type="EMBL" id="JACIJF010000002">
    <property type="protein sequence ID" value="MBB5709896.1"/>
    <property type="molecule type" value="Genomic_DNA"/>
</dbReference>
<dbReference type="SUPFAM" id="SSF52172">
    <property type="entry name" value="CheY-like"/>
    <property type="match status" value="1"/>
</dbReference>
<dbReference type="SUPFAM" id="SSF47384">
    <property type="entry name" value="Homodimeric domain of signal transducing histidine kinase"/>
    <property type="match status" value="1"/>
</dbReference>
<dbReference type="Pfam" id="PF00512">
    <property type="entry name" value="HisKA"/>
    <property type="match status" value="1"/>
</dbReference>
<reference evidence="9 10" key="1">
    <citation type="submission" date="2020-08" db="EMBL/GenBank/DDBJ databases">
        <title>Genomic Encyclopedia of Type Strains, Phase IV (KMG-IV): sequencing the most valuable type-strain genomes for metagenomic binning, comparative biology and taxonomic classification.</title>
        <authorList>
            <person name="Goeker M."/>
        </authorList>
    </citation>
    <scope>NUCLEOTIDE SEQUENCE [LARGE SCALE GENOMIC DNA]</scope>
    <source>
        <strain evidence="9 10">DSM 26736</strain>
    </source>
</reference>
<feature type="domain" description="Response regulatory" evidence="6">
    <location>
        <begin position="694"/>
        <end position="807"/>
    </location>
</feature>
<dbReference type="EC" id="2.7.13.3" evidence="2"/>
<dbReference type="Pfam" id="PF00072">
    <property type="entry name" value="Response_reg"/>
    <property type="match status" value="1"/>
</dbReference>
<dbReference type="InterPro" id="IPR000700">
    <property type="entry name" value="PAS-assoc_C"/>
</dbReference>
<gene>
    <name evidence="9" type="ORF">FHT02_001118</name>
</gene>
<name>A0A840YKV0_9SPHN</name>
<dbReference type="InterPro" id="IPR000014">
    <property type="entry name" value="PAS"/>
</dbReference>
<sequence length="814" mass="88622">MMDQRSCLAGGGEAGALLRAVDWTSNPLGPVDSWPMSLQSAVRILLGSDFPMMIHWGPELITFYNDAYAPSLGRKHPGNMGRPAREWWSEMWDQLTPIFDKVLAGGSYYVEDARYTPDRRGAPEDAYFTHCHSPLWDDEGKVAGIFLVVTETTRRVTAERMLQESHMRLEREIAAFQVSEARLGALVSASSEVLYSMSADWSEMRQLSGGSFLADTSTANPKWLNEYIPADDQPRVAAAIRTAIETKSLFNLEHRVNRTDGGVGWTLSRATPLLDDKGEITEWFGAAADVTDRKRLESDLQESNARLASDVTLRTAERDRLWETSPDLLVMIDFDGVFRKVNPAWTVILGYGPEELVGHHVNEFVVAEHHAQTVKAYQQAAAGGQARIENRYVRKDGTFRTISWVSARAGDVIYATGRDVTQAKEAGEALRKAEEQLRQAQKVEAVGQLTGGVAHDFNNLLTVIRGSVDLLRRPGLTEARRVRYIDAIADTADRAARLTSQLLAFARRQTLKPVVFDARKSIANLSDMLGTLAGSQVEVTIDAGEDPCPVNADPNQFDTALVNMAVNARDAMNGAGTLTIRVRAVEGMPAIRNHAAVSGDFVAVSIADSGAGIRPEDIDRIFEPFFTTKTVGQGTGLGLSQVFGFAKQSGGEVIVESAPNAGAIFTLFLPKSPADQAAQVDDEDKASPLGHGACVLIVEDHAEVGQFATDALVELGYHTVLAMNGHDALDTLRGGADAFDVVFSDVVMPGMSGVELGEEIHRLYPSLPVILTSGYSTALVQHGTQGFAVLQKPYSVEELARALRKAAEGVQRKR</sequence>
<dbReference type="SMART" id="SM00086">
    <property type="entry name" value="PAC"/>
    <property type="match status" value="2"/>
</dbReference>
<protein>
    <recommendedName>
        <fullName evidence="2">histidine kinase</fullName>
        <ecNumber evidence="2">2.7.13.3</ecNumber>
    </recommendedName>
</protein>
<evidence type="ECO:0000313" key="9">
    <source>
        <dbReference type="EMBL" id="MBB5709896.1"/>
    </source>
</evidence>
<proteinExistence type="predicted"/>
<comment type="caution">
    <text evidence="9">The sequence shown here is derived from an EMBL/GenBank/DDBJ whole genome shotgun (WGS) entry which is preliminary data.</text>
</comment>
<comment type="catalytic activity">
    <reaction evidence="1">
        <text>ATP + protein L-histidine = ADP + protein N-phospho-L-histidine.</text>
        <dbReference type="EC" id="2.7.13.3"/>
    </reaction>
</comment>
<dbReference type="InterPro" id="IPR001789">
    <property type="entry name" value="Sig_transdc_resp-reg_receiver"/>
</dbReference>
<dbReference type="InterPro" id="IPR001610">
    <property type="entry name" value="PAC"/>
</dbReference>
<dbReference type="InterPro" id="IPR036890">
    <property type="entry name" value="HATPase_C_sf"/>
</dbReference>
<dbReference type="PROSITE" id="PS50109">
    <property type="entry name" value="HIS_KIN"/>
    <property type="match status" value="1"/>
</dbReference>
<dbReference type="SUPFAM" id="SSF55785">
    <property type="entry name" value="PYP-like sensor domain (PAS domain)"/>
    <property type="match status" value="3"/>
</dbReference>
<keyword evidence="3 4" id="KW-0597">Phosphoprotein</keyword>
<dbReference type="PROSITE" id="PS50110">
    <property type="entry name" value="RESPONSE_REGULATORY"/>
    <property type="match status" value="1"/>
</dbReference>
<dbReference type="InterPro" id="IPR013656">
    <property type="entry name" value="PAS_4"/>
</dbReference>
<dbReference type="InterPro" id="IPR011006">
    <property type="entry name" value="CheY-like_superfamily"/>
</dbReference>
<dbReference type="NCBIfam" id="TIGR00229">
    <property type="entry name" value="sensory_box"/>
    <property type="match status" value="2"/>
</dbReference>
<dbReference type="Pfam" id="PF02518">
    <property type="entry name" value="HATPase_c"/>
    <property type="match status" value="1"/>
</dbReference>
<dbReference type="SUPFAM" id="SSF55874">
    <property type="entry name" value="ATPase domain of HSP90 chaperone/DNA topoisomerase II/histidine kinase"/>
    <property type="match status" value="1"/>
</dbReference>
<dbReference type="Pfam" id="PF08448">
    <property type="entry name" value="PAS_4"/>
    <property type="match status" value="3"/>
</dbReference>
<dbReference type="Gene3D" id="3.30.450.20">
    <property type="entry name" value="PAS domain"/>
    <property type="match status" value="3"/>
</dbReference>
<dbReference type="PROSITE" id="PS50112">
    <property type="entry name" value="PAS"/>
    <property type="match status" value="1"/>
</dbReference>
<dbReference type="PANTHER" id="PTHR43065">
    <property type="entry name" value="SENSOR HISTIDINE KINASE"/>
    <property type="match status" value="1"/>
</dbReference>